<reference evidence="1 2" key="1">
    <citation type="submission" date="2022-03" db="EMBL/GenBank/DDBJ databases">
        <authorList>
            <person name="Brunel B."/>
        </authorList>
    </citation>
    <scope>NUCLEOTIDE SEQUENCE [LARGE SCALE GENOMIC DNA]</scope>
    <source>
        <strain evidence="1">STM5069sample</strain>
    </source>
</reference>
<keyword evidence="2" id="KW-1185">Reference proteome</keyword>
<sequence length="634" mass="70661">MVRRSPEFRRLRVYAIDPGLAARHETVGLNELTLMVPWESNPEIEGVLSSTQMLGPVGNYLEVVDYDPASGCYYAPVDLNETFVLAQDGLNPSELNPQFHQQMVYAVAMTTIDKFERALGRSALWAPRRLPDKSYEYVPRLRLYPHALREANAYYNPDKKAVLFGYFQVPPDSTAVAPGTTVFTCLSHDVIAHEVTHALLDGLHRRFAESTNIDVLGLHEGFADIVAIFQHFSNPDVLKDQIGRTRGDLDKQNMLGQLAQQFGRATRRGEALRDALGYVDDEGNWQRYRPNPTYLRDATEAHERGAILVAAVFDAFLKMYKSRVVDLLRIASQGTGQLPAGELNIDLVNRLADEAAKTSEHVLQMCIRALDYCPPVNVTFGDYLQAIITADADLYPVDEHHYRTAMMQSFSLFGIRPRAVRNVSLEGLLLQAGDASLGEAVPPGMEADLDNEIDRKAAYDRMEENARKAHEWLARPERAGLLEAMGIVTGTKEKVPGTVNQKKGRPVFEVHSVRAALRRGSKTNLVPDLVIEITQRRAGYFDKKDQTAADEAKPTGDAAGKGDFTFRRGCTLVVNQQTRNFRWVARTDKNICDNGELDALRQFLLSNPVSVQNAFQGPVAPGRVSNPFAAVHRD</sequence>
<evidence type="ECO:0000313" key="1">
    <source>
        <dbReference type="EMBL" id="CAH2402341.1"/>
    </source>
</evidence>
<protein>
    <recommendedName>
        <fullName evidence="3">Peptidase M4</fullName>
    </recommendedName>
</protein>
<accession>A0ABM9DZW3</accession>
<evidence type="ECO:0008006" key="3">
    <source>
        <dbReference type="Google" id="ProtNLM"/>
    </source>
</evidence>
<dbReference type="EMBL" id="CAKXZT010000126">
    <property type="protein sequence ID" value="CAH2402341.1"/>
    <property type="molecule type" value="Genomic_DNA"/>
</dbReference>
<dbReference type="CDD" id="cd09598">
    <property type="entry name" value="M4_like"/>
    <property type="match status" value="1"/>
</dbReference>
<comment type="caution">
    <text evidence="1">The sequence shown here is derived from an EMBL/GenBank/DDBJ whole genome shotgun (WGS) entry which is preliminary data.</text>
</comment>
<name>A0ABM9DZW3_9HYPH</name>
<dbReference type="SUPFAM" id="SSF55486">
    <property type="entry name" value="Metalloproteases ('zincins'), catalytic domain"/>
    <property type="match status" value="1"/>
</dbReference>
<dbReference type="Proteomes" id="UP001153050">
    <property type="component" value="Unassembled WGS sequence"/>
</dbReference>
<evidence type="ECO:0000313" key="2">
    <source>
        <dbReference type="Proteomes" id="UP001153050"/>
    </source>
</evidence>
<gene>
    <name evidence="1" type="ORF">MES5069_310077</name>
</gene>
<proteinExistence type="predicted"/>
<organism evidence="1 2">
    <name type="scientific">Mesorhizobium escarrei</name>
    <dbReference type="NCBI Taxonomy" id="666018"/>
    <lineage>
        <taxon>Bacteria</taxon>
        <taxon>Pseudomonadati</taxon>
        <taxon>Pseudomonadota</taxon>
        <taxon>Alphaproteobacteria</taxon>
        <taxon>Hyphomicrobiales</taxon>
        <taxon>Phyllobacteriaceae</taxon>
        <taxon>Mesorhizobium</taxon>
    </lineage>
</organism>